<proteinExistence type="predicted"/>
<evidence type="ECO:0000313" key="2">
    <source>
        <dbReference type="Proteomes" id="UP000285060"/>
    </source>
</evidence>
<comment type="caution">
    <text evidence="1">The sequence shown here is derived from an EMBL/GenBank/DDBJ whole genome shotgun (WGS) entry which is preliminary data.</text>
</comment>
<name>A0A3R6VFY3_9STRA</name>
<dbReference type="EMBL" id="QUSY01001642">
    <property type="protein sequence ID" value="RHY24213.1"/>
    <property type="molecule type" value="Genomic_DNA"/>
</dbReference>
<accession>A0A3R6VFY3</accession>
<protein>
    <submittedName>
        <fullName evidence="1">Uncharacterized protein</fullName>
    </submittedName>
</protein>
<reference evidence="1 2" key="1">
    <citation type="submission" date="2018-08" db="EMBL/GenBank/DDBJ databases">
        <title>Aphanomyces genome sequencing and annotation.</title>
        <authorList>
            <person name="Minardi D."/>
            <person name="Oidtmann B."/>
            <person name="Van Der Giezen M."/>
            <person name="Studholme D.J."/>
        </authorList>
    </citation>
    <scope>NUCLEOTIDE SEQUENCE [LARGE SCALE GENOMIC DNA]</scope>
    <source>
        <strain evidence="1 2">NJM0002</strain>
    </source>
</reference>
<gene>
    <name evidence="1" type="ORF">DYB32_008940</name>
</gene>
<dbReference type="AlphaFoldDB" id="A0A3R6VFY3"/>
<dbReference type="VEuPathDB" id="FungiDB:H310_15025"/>
<evidence type="ECO:0000313" key="1">
    <source>
        <dbReference type="EMBL" id="RHY24213.1"/>
    </source>
</evidence>
<keyword evidence="2" id="KW-1185">Reference proteome</keyword>
<sequence>MKALERDNQEWILFGEGKDVVDLIVKAVRPSMLQSAVKKQIQLQRNKPLRMDVFSLRSLAADVRSRLPNRVLLSRRLRLSVAITTTCGPLLLRGLPVWIDDEADDDVALIISGPLMESLGFSTDALLVYVRSLKPE</sequence>
<dbReference type="Proteomes" id="UP000285060">
    <property type="component" value="Unassembled WGS sequence"/>
</dbReference>
<organism evidence="1 2">
    <name type="scientific">Aphanomyces invadans</name>
    <dbReference type="NCBI Taxonomy" id="157072"/>
    <lineage>
        <taxon>Eukaryota</taxon>
        <taxon>Sar</taxon>
        <taxon>Stramenopiles</taxon>
        <taxon>Oomycota</taxon>
        <taxon>Saprolegniomycetes</taxon>
        <taxon>Saprolegniales</taxon>
        <taxon>Verrucalvaceae</taxon>
        <taxon>Aphanomyces</taxon>
    </lineage>
</organism>